<dbReference type="Pfam" id="PF02570">
    <property type="entry name" value="CbiC"/>
    <property type="match status" value="1"/>
</dbReference>
<comment type="similarity">
    <text evidence="2">Belongs to the CobH/CbiC family.</text>
</comment>
<dbReference type="InterPro" id="IPR003722">
    <property type="entry name" value="Cbl_synth_CobH/CbiC"/>
</dbReference>
<dbReference type="SUPFAM" id="SSF63965">
    <property type="entry name" value="Precorrin-8X methylmutase CbiC/CobH"/>
    <property type="match status" value="1"/>
</dbReference>
<evidence type="ECO:0000256" key="1">
    <source>
        <dbReference type="ARBA" id="ARBA00004953"/>
    </source>
</evidence>
<evidence type="ECO:0000313" key="7">
    <source>
        <dbReference type="Proteomes" id="UP000070427"/>
    </source>
</evidence>
<gene>
    <name evidence="6" type="primary">cbiC</name>
    <name evidence="6" type="ORF">AN618_09420</name>
</gene>
<name>A0A140LB19_9FIRM</name>
<dbReference type="GO" id="GO:0009236">
    <property type="term" value="P:cobalamin biosynthetic process"/>
    <property type="evidence" value="ECO:0007669"/>
    <property type="project" value="UniProtKB-UniPathway"/>
</dbReference>
<dbReference type="UniPathway" id="UPA00148"/>
<evidence type="ECO:0000256" key="2">
    <source>
        <dbReference type="ARBA" id="ARBA00009774"/>
    </source>
</evidence>
<dbReference type="RefSeq" id="WP_066352676.1">
    <property type="nucleotide sequence ID" value="NZ_LOED01000008.1"/>
</dbReference>
<dbReference type="PATRIC" id="fig|520764.3.peg.977"/>
<dbReference type="AlphaFoldDB" id="A0A140LB19"/>
<organism evidence="6 7">
    <name type="scientific">Fervidicola ferrireducens</name>
    <dbReference type="NCBI Taxonomy" id="520764"/>
    <lineage>
        <taxon>Bacteria</taxon>
        <taxon>Bacillati</taxon>
        <taxon>Bacillota</taxon>
        <taxon>Clostridia</taxon>
        <taxon>Thermosediminibacterales</taxon>
        <taxon>Thermosediminibacteraceae</taxon>
        <taxon>Fervidicola</taxon>
    </lineage>
</organism>
<dbReference type="EC" id="5.4.99.60" evidence="6"/>
<accession>A0A140LB19</accession>
<keyword evidence="4 6" id="KW-0413">Isomerase</keyword>
<dbReference type="Proteomes" id="UP000070427">
    <property type="component" value="Unassembled WGS sequence"/>
</dbReference>
<evidence type="ECO:0000259" key="5">
    <source>
        <dbReference type="Pfam" id="PF02570"/>
    </source>
</evidence>
<dbReference type="PANTHER" id="PTHR43588">
    <property type="entry name" value="COBALT-PRECORRIN-8 METHYLMUTASE"/>
    <property type="match status" value="1"/>
</dbReference>
<keyword evidence="7" id="KW-1185">Reference proteome</keyword>
<dbReference type="InParanoid" id="A0A140LB19"/>
<dbReference type="EMBL" id="LOED01000008">
    <property type="protein sequence ID" value="KXG77744.1"/>
    <property type="molecule type" value="Genomic_DNA"/>
</dbReference>
<comment type="caution">
    <text evidence="6">The sequence shown here is derived from an EMBL/GenBank/DDBJ whole genome shotgun (WGS) entry which is preliminary data.</text>
</comment>
<keyword evidence="3" id="KW-0169">Cobalamin biosynthesis</keyword>
<protein>
    <submittedName>
        <fullName evidence="6">Cobalt-precorrin-8 methylmutase</fullName>
        <ecNumber evidence="6">5.4.99.60</ecNumber>
    </submittedName>
</protein>
<dbReference type="GO" id="GO:0016993">
    <property type="term" value="F:precorrin-8X methylmutase activity"/>
    <property type="evidence" value="ECO:0007669"/>
    <property type="project" value="InterPro"/>
</dbReference>
<evidence type="ECO:0000313" key="6">
    <source>
        <dbReference type="EMBL" id="KXG77744.1"/>
    </source>
</evidence>
<dbReference type="GO" id="GO:0043778">
    <property type="term" value="F:cobalt-precorrin-8 methylmutase activity"/>
    <property type="evidence" value="ECO:0007669"/>
    <property type="project" value="UniProtKB-EC"/>
</dbReference>
<dbReference type="PANTHER" id="PTHR43588:SF1">
    <property type="entry name" value="COBALT-PRECORRIN-8 METHYLMUTASE"/>
    <property type="match status" value="1"/>
</dbReference>
<reference evidence="6 7" key="1">
    <citation type="submission" date="2015-12" db="EMBL/GenBank/DDBJ databases">
        <title>Draft genome sequnece of Fervidicola ferrireducens strain Y170.</title>
        <authorList>
            <person name="Patel B.K."/>
        </authorList>
    </citation>
    <scope>NUCLEOTIDE SEQUENCE [LARGE SCALE GENOMIC DNA]</scope>
    <source>
        <strain evidence="6 7">Y170</strain>
    </source>
</reference>
<dbReference type="InterPro" id="IPR036588">
    <property type="entry name" value="CobH/CbiC_sf"/>
</dbReference>
<evidence type="ECO:0000256" key="3">
    <source>
        <dbReference type="ARBA" id="ARBA00022573"/>
    </source>
</evidence>
<sequence length="212" mass="23343">MEYLKDPRAIEEKSFDIIKKGIEKNLYSDEELEVVKRVVHATADFEFARLIKFSNGAVEAGIKAIKAGWSIVTDTRMARAGIKRELAKSFGVRVRCYSSSKEAEKMARERNITRAMAAIILSSYETENKIFVIGNAPTALFKLNELIREGKVYPALVVGVPVGFVGAKESKEELVELPVPSIVVQGCKGGTPVAVAIINALLSLAERRDEVE</sequence>
<dbReference type="OrthoDB" id="9780708at2"/>
<evidence type="ECO:0000256" key="4">
    <source>
        <dbReference type="ARBA" id="ARBA00023235"/>
    </source>
</evidence>
<dbReference type="STRING" id="520764.AN618_09420"/>
<feature type="domain" description="Cobalamin biosynthesis precorrin-8X methylmutase CobH/CbiC" evidence="5">
    <location>
        <begin position="10"/>
        <end position="203"/>
    </location>
</feature>
<comment type="pathway">
    <text evidence="1">Cofactor biosynthesis; adenosylcobalamin biosynthesis.</text>
</comment>
<dbReference type="Gene3D" id="3.40.50.10230">
    <property type="entry name" value="Cobalamin biosynthesis CobH/CbiC, precorrin-8X methylmutase"/>
    <property type="match status" value="1"/>
</dbReference>
<proteinExistence type="inferred from homology"/>